<comment type="caution">
    <text evidence="3">The sequence shown here is derived from an EMBL/GenBank/DDBJ whole genome shotgun (WGS) entry which is preliminary data.</text>
</comment>
<keyword evidence="1" id="KW-0472">Membrane</keyword>
<dbReference type="Pfam" id="PF20539">
    <property type="entry name" value="DUF6754"/>
    <property type="match status" value="1"/>
</dbReference>
<feature type="transmembrane region" description="Helical" evidence="1">
    <location>
        <begin position="361"/>
        <end position="385"/>
    </location>
</feature>
<dbReference type="Gene3D" id="2.60.40.10">
    <property type="entry name" value="Immunoglobulins"/>
    <property type="match status" value="1"/>
</dbReference>
<organism evidence="3 4">
    <name type="scientific">candidate division WOR-3 bacterium 4484_18</name>
    <dbReference type="NCBI Taxonomy" id="2020626"/>
    <lineage>
        <taxon>Bacteria</taxon>
        <taxon>Bacteria division WOR-3</taxon>
    </lineage>
</organism>
<feature type="transmembrane region" description="Helical" evidence="1">
    <location>
        <begin position="135"/>
        <end position="155"/>
    </location>
</feature>
<dbReference type="AlphaFoldDB" id="A0A257LUE8"/>
<evidence type="ECO:0000313" key="4">
    <source>
        <dbReference type="Proteomes" id="UP000216312"/>
    </source>
</evidence>
<evidence type="ECO:0000259" key="2">
    <source>
        <dbReference type="Pfam" id="PF20539"/>
    </source>
</evidence>
<reference evidence="4" key="1">
    <citation type="submission" date="2017-07" db="EMBL/GenBank/DDBJ databases">
        <title>Novel pathways for hydrocarbon cycling and metabolic interdependencies in hydrothermal sediment communities.</title>
        <authorList>
            <person name="Dombrowski N."/>
            <person name="Seitz K."/>
            <person name="Teske A."/>
            <person name="Baker B."/>
        </authorList>
    </citation>
    <scope>NUCLEOTIDE SEQUENCE [LARGE SCALE GENOMIC DNA]</scope>
</reference>
<protein>
    <recommendedName>
        <fullName evidence="2">DUF6754 domain-containing protein</fullName>
    </recommendedName>
</protein>
<dbReference type="EMBL" id="NMUJ01000012">
    <property type="protein sequence ID" value="OYV03277.1"/>
    <property type="molecule type" value="Genomic_DNA"/>
</dbReference>
<sequence>MLIAILLLVVSQAGGQDTLAPFAPPTNIIAKDAPWDAGNKVIITWRPSIDKDSLAYYEIWRATPPFTKYERIGIIGSTDSLYEDHAILEDTVVIHEVTPGKQYRYKLRGVTPDGRFTILSEPSNIAIPRIQAFNIYRLNVLIAFILFTALFLYSIERSKRGFKFFIRRIPGLDALDEAVGRATEMGKPVLYSSGLNPIDSISTIASMCILGEVARKIARYESRLIVPNIDPIVMTVAQEVVKEAYLSEGKPHLYREDDVFFLAAQQFPYAAGISGIMVRERPATNLFIGYFYAESLILAEAGNMSGAIQVAATDAIMQLPFFVAACDYTIIGEELYAASAYLSGRPDLVATIKTEDWFKMILLILTYLGSIIVLLTKSNLFLTIFKVTGGS</sequence>
<dbReference type="InterPro" id="IPR046642">
    <property type="entry name" value="DUF6754"/>
</dbReference>
<evidence type="ECO:0000313" key="3">
    <source>
        <dbReference type="EMBL" id="OYV03277.1"/>
    </source>
</evidence>
<name>A0A257LUE8_UNCW3</name>
<gene>
    <name evidence="3" type="ORF">CGW93_01640</name>
</gene>
<proteinExistence type="predicted"/>
<dbReference type="CDD" id="cd00063">
    <property type="entry name" value="FN3"/>
    <property type="match status" value="1"/>
</dbReference>
<keyword evidence="1" id="KW-1133">Transmembrane helix</keyword>
<dbReference type="Proteomes" id="UP000216312">
    <property type="component" value="Unassembled WGS sequence"/>
</dbReference>
<accession>A0A257LUE8</accession>
<feature type="domain" description="DUF6754" evidence="2">
    <location>
        <begin position="129"/>
        <end position="377"/>
    </location>
</feature>
<evidence type="ECO:0000256" key="1">
    <source>
        <dbReference type="SAM" id="Phobius"/>
    </source>
</evidence>
<dbReference type="InterPro" id="IPR013783">
    <property type="entry name" value="Ig-like_fold"/>
</dbReference>
<keyword evidence="1" id="KW-0812">Transmembrane</keyword>
<dbReference type="InterPro" id="IPR003961">
    <property type="entry name" value="FN3_dom"/>
</dbReference>